<dbReference type="Proteomes" id="UP000030321">
    <property type="component" value="Unassembled WGS sequence"/>
</dbReference>
<gene>
    <name evidence="1" type="ORF">N44_01638</name>
</gene>
<comment type="caution">
    <text evidence="1">The sequence shown here is derived from an EMBL/GenBank/DDBJ whole genome shotgun (WGS) entry which is preliminary data.</text>
</comment>
<dbReference type="EMBL" id="BBPA01000030">
    <property type="protein sequence ID" value="GAL92951.1"/>
    <property type="molecule type" value="Genomic_DNA"/>
</dbReference>
<organism evidence="1 2">
    <name type="scientific">Microcystis aeruginosa NIES-44</name>
    <dbReference type="NCBI Taxonomy" id="449439"/>
    <lineage>
        <taxon>Bacteria</taxon>
        <taxon>Bacillati</taxon>
        <taxon>Cyanobacteriota</taxon>
        <taxon>Cyanophyceae</taxon>
        <taxon>Oscillatoriophycideae</taxon>
        <taxon>Chroococcales</taxon>
        <taxon>Microcystaceae</taxon>
        <taxon>Microcystis</taxon>
    </lineage>
</organism>
<name>A0A0A1VUM8_MICAE</name>
<accession>A0A0A1VUM8</accession>
<dbReference type="AlphaFoldDB" id="A0A0A1VUM8"/>
<reference evidence="2" key="1">
    <citation type="journal article" date="2015" name="Genome">
        <title>Whole Genome Sequence of the Non-Microcystin-Producing Microcystis aeruginosa Strain NIES-44.</title>
        <authorList>
            <person name="Okano K."/>
            <person name="Miyata N."/>
            <person name="Ozaki Y."/>
        </authorList>
    </citation>
    <scope>NUCLEOTIDE SEQUENCE [LARGE SCALE GENOMIC DNA]</scope>
    <source>
        <strain evidence="2">NIES-44</strain>
    </source>
</reference>
<proteinExistence type="predicted"/>
<protein>
    <submittedName>
        <fullName evidence="1">Uncharacterized protein</fullName>
    </submittedName>
</protein>
<sequence>MSIIIDNLQNQLKEHQNHRLSKIFPQHFWVDAVVSWLTLQDLI</sequence>
<evidence type="ECO:0000313" key="1">
    <source>
        <dbReference type="EMBL" id="GAL92951.1"/>
    </source>
</evidence>
<evidence type="ECO:0000313" key="2">
    <source>
        <dbReference type="Proteomes" id="UP000030321"/>
    </source>
</evidence>